<organism evidence="1">
    <name type="scientific">Pseudomonas syringae</name>
    <dbReference type="NCBI Taxonomy" id="317"/>
    <lineage>
        <taxon>Bacteria</taxon>
        <taxon>Pseudomonadati</taxon>
        <taxon>Pseudomonadota</taxon>
        <taxon>Gammaproteobacteria</taxon>
        <taxon>Pseudomonadales</taxon>
        <taxon>Pseudomonadaceae</taxon>
        <taxon>Pseudomonas</taxon>
    </lineage>
</organism>
<name>I3W2K3_PSESX</name>
<protein>
    <submittedName>
        <fullName evidence="1">Uncharacterized protein</fullName>
    </submittedName>
</protein>
<evidence type="ECO:0000313" key="1">
    <source>
        <dbReference type="EMBL" id="AFK89830.1"/>
    </source>
</evidence>
<dbReference type="AlphaFoldDB" id="I3W2K3"/>
<dbReference type="EMBL" id="JQ418536">
    <property type="protein sequence ID" value="AFK89830.1"/>
    <property type="molecule type" value="Genomic_DNA"/>
</dbReference>
<keyword evidence="1" id="KW-0614">Plasmid</keyword>
<geneLocation type="plasmid" evidence="1">
    <name>pPT14-32</name>
</geneLocation>
<proteinExistence type="predicted"/>
<accession>I3W2K3</accession>
<reference evidence="1" key="1">
    <citation type="submission" date="2012-01" db="EMBL/GenBank/DDBJ databases">
        <authorList>
            <person name="Summers A.O."/>
            <person name="Wireman J."/>
        </authorList>
    </citation>
    <scope>NUCLEOTIDE SEQUENCE</scope>
    <source>
        <strain evidence="1">PT14</strain>
        <plasmid evidence="1">pPT14-32</plasmid>
    </source>
</reference>
<sequence length="44" mass="5094">MVDPTRKLTHVTTQILHKVIRYRVIRRLMHRQGVSRALVQGGTA</sequence>